<name>A0AA88LTE5_TACVA</name>
<feature type="region of interest" description="Disordered" evidence="1">
    <location>
        <begin position="70"/>
        <end position="148"/>
    </location>
</feature>
<dbReference type="AlphaFoldDB" id="A0AA88LTE5"/>
<feature type="signal peptide" evidence="2">
    <location>
        <begin position="1"/>
        <end position="21"/>
    </location>
</feature>
<reference evidence="3" key="1">
    <citation type="submission" date="2023-08" db="EMBL/GenBank/DDBJ databases">
        <title>Pelteobagrus vachellii genome.</title>
        <authorList>
            <person name="Liu H."/>
        </authorList>
    </citation>
    <scope>NUCLEOTIDE SEQUENCE</scope>
    <source>
        <strain evidence="3">PRFRI_2022a</strain>
        <tissue evidence="3">Muscle</tissue>
    </source>
</reference>
<evidence type="ECO:0000313" key="4">
    <source>
        <dbReference type="Proteomes" id="UP001187315"/>
    </source>
</evidence>
<sequence>MRAAGPVLLLVALVGCQSVFSASLEVASKEGVSDESVHIRNLQKSDETEAKAESKDNIMVFDCFGGTSREQAEQRFIPTTSSSSEEMTRDTETMSTKEEKTEAEEGAEARVEVQTQSLDMAEEDRDDAEERFDTDVLKRAGEGNTAVQ</sequence>
<dbReference type="PROSITE" id="PS51257">
    <property type="entry name" value="PROKAR_LIPOPROTEIN"/>
    <property type="match status" value="1"/>
</dbReference>
<feature type="compositionally biased region" description="Basic and acidic residues" evidence="1">
    <location>
        <begin position="86"/>
        <end position="100"/>
    </location>
</feature>
<organism evidence="3 4">
    <name type="scientific">Tachysurus vachellii</name>
    <name type="common">Darkbarbel catfish</name>
    <name type="synonym">Pelteobagrus vachellii</name>
    <dbReference type="NCBI Taxonomy" id="175792"/>
    <lineage>
        <taxon>Eukaryota</taxon>
        <taxon>Metazoa</taxon>
        <taxon>Chordata</taxon>
        <taxon>Craniata</taxon>
        <taxon>Vertebrata</taxon>
        <taxon>Euteleostomi</taxon>
        <taxon>Actinopterygii</taxon>
        <taxon>Neopterygii</taxon>
        <taxon>Teleostei</taxon>
        <taxon>Ostariophysi</taxon>
        <taxon>Siluriformes</taxon>
        <taxon>Bagridae</taxon>
        <taxon>Tachysurus</taxon>
    </lineage>
</organism>
<feature type="compositionally biased region" description="Acidic residues" evidence="1">
    <location>
        <begin position="120"/>
        <end position="130"/>
    </location>
</feature>
<proteinExistence type="predicted"/>
<feature type="chain" id="PRO_5041653212" description="Secreted protein" evidence="2">
    <location>
        <begin position="22"/>
        <end position="148"/>
    </location>
</feature>
<evidence type="ECO:0000256" key="2">
    <source>
        <dbReference type="SAM" id="SignalP"/>
    </source>
</evidence>
<evidence type="ECO:0000256" key="1">
    <source>
        <dbReference type="SAM" id="MobiDB-lite"/>
    </source>
</evidence>
<feature type="compositionally biased region" description="Basic and acidic residues" evidence="1">
    <location>
        <begin position="131"/>
        <end position="141"/>
    </location>
</feature>
<dbReference type="Proteomes" id="UP001187315">
    <property type="component" value="Unassembled WGS sequence"/>
</dbReference>
<evidence type="ECO:0008006" key="5">
    <source>
        <dbReference type="Google" id="ProtNLM"/>
    </source>
</evidence>
<evidence type="ECO:0000313" key="3">
    <source>
        <dbReference type="EMBL" id="KAK2823722.1"/>
    </source>
</evidence>
<keyword evidence="2" id="KW-0732">Signal</keyword>
<comment type="caution">
    <text evidence="3">The sequence shown here is derived from an EMBL/GenBank/DDBJ whole genome shotgun (WGS) entry which is preliminary data.</text>
</comment>
<gene>
    <name evidence="3" type="ORF">Q7C36_020322</name>
</gene>
<protein>
    <recommendedName>
        <fullName evidence="5">Secreted protein</fullName>
    </recommendedName>
</protein>
<keyword evidence="4" id="KW-1185">Reference proteome</keyword>
<accession>A0AA88LTE5</accession>
<dbReference type="EMBL" id="JAVHJS010000021">
    <property type="protein sequence ID" value="KAK2823722.1"/>
    <property type="molecule type" value="Genomic_DNA"/>
</dbReference>